<gene>
    <name evidence="1" type="ORF">SAMEA2275694_04671</name>
</gene>
<proteinExistence type="predicted"/>
<evidence type="ECO:0000313" key="2">
    <source>
        <dbReference type="Proteomes" id="UP000185183"/>
    </source>
</evidence>
<dbReference type="Pfam" id="PF14350">
    <property type="entry name" value="Beta_protein"/>
    <property type="match status" value="1"/>
</dbReference>
<dbReference type="Proteomes" id="UP000185183">
    <property type="component" value="Unassembled WGS sequence"/>
</dbReference>
<protein>
    <recommendedName>
        <fullName evidence="3">T4 beta protein</fullName>
    </recommendedName>
</protein>
<dbReference type="AlphaFoldDB" id="A0A9Q7WLA5"/>
<dbReference type="EMBL" id="FSFA01000007">
    <property type="protein sequence ID" value="SHY03670.1"/>
    <property type="molecule type" value="Genomic_DNA"/>
</dbReference>
<sequence length="372" mass="41682">MREQSHYIPILKARLGEFTALRNMGGARSAQFTPLIEFMPTGDELDDETGEPIPEKVQLTAAKATNRLYENWNGSQDLIVDLHALPPIDDYFPVVNIIDEFYGRDGSKVIPVCRPMDSDNEKLIERLSESLGRFDKREICIRLSDEDLDERDEPMSTTLDRLLGQLSTEPGGVDLVIDFGAVSETSASFAARIARLVIVDLPHLNEWKSLTLAAGGFPTALDGVSPWRLTELPRWELTMWRNVRDRLQDKLRLPSFGDYAVAYPSQQAGLPFAPAPQIRYTASEAWLVVKGRKNDRRGSAQFFDICEVVAQHSEFTPELSWGDVQIAEKAQFAHMDPVPNGARSGNAMTWRAIGTSHHIAQVVHRLTTRGEP</sequence>
<dbReference type="InterPro" id="IPR025683">
    <property type="entry name" value="Protein_beta"/>
</dbReference>
<reference evidence="1 2" key="1">
    <citation type="submission" date="2016-11" db="EMBL/GenBank/DDBJ databases">
        <authorList>
            <consortium name="Pathogen Informatics"/>
        </authorList>
    </citation>
    <scope>NUCLEOTIDE SEQUENCE [LARGE SCALE GENOMIC DNA]</scope>
    <source>
        <strain evidence="1 2">968</strain>
    </source>
</reference>
<dbReference type="RefSeq" id="WP_074358134.1">
    <property type="nucleotide sequence ID" value="NZ_FSCP01000002.1"/>
</dbReference>
<comment type="caution">
    <text evidence="1">The sequence shown here is derived from an EMBL/GenBank/DDBJ whole genome shotgun (WGS) entry which is preliminary data.</text>
</comment>
<organism evidence="1 2">
    <name type="scientific">Mycobacteroides abscessus subsp. bolletii</name>
    <dbReference type="NCBI Taxonomy" id="319705"/>
    <lineage>
        <taxon>Bacteria</taxon>
        <taxon>Bacillati</taxon>
        <taxon>Actinomycetota</taxon>
        <taxon>Actinomycetes</taxon>
        <taxon>Mycobacteriales</taxon>
        <taxon>Mycobacteriaceae</taxon>
        <taxon>Mycobacteroides</taxon>
        <taxon>Mycobacteroides abscessus</taxon>
    </lineage>
</organism>
<name>A0A9Q7WLA5_9MYCO</name>
<accession>A0A9Q7WLA5</accession>
<evidence type="ECO:0000313" key="1">
    <source>
        <dbReference type="EMBL" id="SHY03670.1"/>
    </source>
</evidence>
<evidence type="ECO:0008006" key="3">
    <source>
        <dbReference type="Google" id="ProtNLM"/>
    </source>
</evidence>